<organism evidence="1">
    <name type="scientific">freshwater metagenome</name>
    <dbReference type="NCBI Taxonomy" id="449393"/>
    <lineage>
        <taxon>unclassified sequences</taxon>
        <taxon>metagenomes</taxon>
        <taxon>ecological metagenomes</taxon>
    </lineage>
</organism>
<dbReference type="EMBL" id="CAFBOJ010000034">
    <property type="protein sequence ID" value="CAB4975842.1"/>
    <property type="molecule type" value="Genomic_DNA"/>
</dbReference>
<proteinExistence type="predicted"/>
<accession>A0A6J7M8V1</accession>
<reference evidence="1" key="1">
    <citation type="submission" date="2020-05" db="EMBL/GenBank/DDBJ databases">
        <authorList>
            <person name="Chiriac C."/>
            <person name="Salcher M."/>
            <person name="Ghai R."/>
            <person name="Kavagutti S V."/>
        </authorList>
    </citation>
    <scope>NUCLEOTIDE SEQUENCE</scope>
</reference>
<evidence type="ECO:0000313" key="1">
    <source>
        <dbReference type="EMBL" id="CAB4975842.1"/>
    </source>
</evidence>
<gene>
    <name evidence="1" type="ORF">UFOPK3937_00451</name>
</gene>
<protein>
    <submittedName>
        <fullName evidence="1">Unannotated protein</fullName>
    </submittedName>
</protein>
<name>A0A6J7M8V1_9ZZZZ</name>
<dbReference type="AlphaFoldDB" id="A0A6J7M8V1"/>
<sequence>MQAEIKRANGKRNYAWIENGILKMQWEDYAVEGMDIECTFTIPESELPGIYERFTIDPSVPILEAFSIISASGRGTQLISEAANETIAVTNKHHWQH</sequence>